<reference evidence="1" key="1">
    <citation type="submission" date="2023-07" db="EMBL/GenBank/DDBJ databases">
        <title>Sorghum-associated microbial communities from plants grown in Nebraska, USA.</title>
        <authorList>
            <person name="Schachtman D."/>
        </authorList>
    </citation>
    <scope>NUCLEOTIDE SEQUENCE</scope>
    <source>
        <strain evidence="1">DS2795</strain>
    </source>
</reference>
<dbReference type="AlphaFoldDB" id="A0AAW8E7X9"/>
<evidence type="ECO:0000313" key="2">
    <source>
        <dbReference type="Proteomes" id="UP001244295"/>
    </source>
</evidence>
<proteinExistence type="predicted"/>
<sequence length="64" mass="6863">MIPALAELADVEVVAIAETASEAAAVIESLKDIWQLAVVDLFLREESGLTVLCACQGRLAQLFF</sequence>
<comment type="caution">
    <text evidence="1">The sequence shown here is derived from an EMBL/GenBank/DDBJ whole genome shotgun (WGS) entry which is preliminary data.</text>
</comment>
<protein>
    <submittedName>
        <fullName evidence="1">Response regulator of citrate/malate metabolism</fullName>
    </submittedName>
</protein>
<dbReference type="Proteomes" id="UP001244295">
    <property type="component" value="Unassembled WGS sequence"/>
</dbReference>
<name>A0AAW8E7X9_9BURK</name>
<accession>A0AAW8E7X9</accession>
<evidence type="ECO:0000313" key="1">
    <source>
        <dbReference type="EMBL" id="MDP9927672.1"/>
    </source>
</evidence>
<dbReference type="EMBL" id="JAUSRR010000019">
    <property type="protein sequence ID" value="MDP9927672.1"/>
    <property type="molecule type" value="Genomic_DNA"/>
</dbReference>
<gene>
    <name evidence="1" type="ORF">J2W25_006726</name>
</gene>
<dbReference type="RefSeq" id="WP_307638682.1">
    <property type="nucleotide sequence ID" value="NZ_JAUSRR010000019.1"/>
</dbReference>
<organism evidence="1 2">
    <name type="scientific">Variovorax boronicumulans</name>
    <dbReference type="NCBI Taxonomy" id="436515"/>
    <lineage>
        <taxon>Bacteria</taxon>
        <taxon>Pseudomonadati</taxon>
        <taxon>Pseudomonadota</taxon>
        <taxon>Betaproteobacteria</taxon>
        <taxon>Burkholderiales</taxon>
        <taxon>Comamonadaceae</taxon>
        <taxon>Variovorax</taxon>
    </lineage>
</organism>